<protein>
    <submittedName>
        <fullName evidence="5">DNA mismatch repair protein MutS</fullName>
    </submittedName>
</protein>
<evidence type="ECO:0000256" key="3">
    <source>
        <dbReference type="ARBA" id="ARBA00023125"/>
    </source>
</evidence>
<dbReference type="Pfam" id="PF00488">
    <property type="entry name" value="MutS_V"/>
    <property type="match status" value="1"/>
</dbReference>
<gene>
    <name evidence="5" type="ORF">EDC17_100962</name>
</gene>
<dbReference type="AlphaFoldDB" id="A0A4R3VUW7"/>
<dbReference type="InterPro" id="IPR045076">
    <property type="entry name" value="MutS"/>
</dbReference>
<dbReference type="GO" id="GO:0030983">
    <property type="term" value="F:mismatched DNA binding"/>
    <property type="evidence" value="ECO:0007669"/>
    <property type="project" value="InterPro"/>
</dbReference>
<reference evidence="5 6" key="1">
    <citation type="submission" date="2019-03" db="EMBL/GenBank/DDBJ databases">
        <title>Genomic Encyclopedia of Type Strains, Phase IV (KMG-IV): sequencing the most valuable type-strain genomes for metagenomic binning, comparative biology and taxonomic classification.</title>
        <authorList>
            <person name="Goeker M."/>
        </authorList>
    </citation>
    <scope>NUCLEOTIDE SEQUENCE [LARGE SCALE GENOMIC DNA]</scope>
    <source>
        <strain evidence="5 6">DSM 22362</strain>
    </source>
</reference>
<dbReference type="SMART" id="SM00534">
    <property type="entry name" value="MUTSac"/>
    <property type="match status" value="1"/>
</dbReference>
<dbReference type="PANTHER" id="PTHR11361">
    <property type="entry name" value="DNA MISMATCH REPAIR PROTEIN MUTS FAMILY MEMBER"/>
    <property type="match status" value="1"/>
</dbReference>
<comment type="caution">
    <text evidence="5">The sequence shown here is derived from an EMBL/GenBank/DDBJ whole genome shotgun (WGS) entry which is preliminary data.</text>
</comment>
<evidence type="ECO:0000259" key="4">
    <source>
        <dbReference type="SMART" id="SM00534"/>
    </source>
</evidence>
<evidence type="ECO:0000256" key="2">
    <source>
        <dbReference type="ARBA" id="ARBA00022840"/>
    </source>
</evidence>
<dbReference type="Gene3D" id="3.40.50.300">
    <property type="entry name" value="P-loop containing nucleotide triphosphate hydrolases"/>
    <property type="match status" value="1"/>
</dbReference>
<proteinExistence type="predicted"/>
<dbReference type="EMBL" id="SMBZ01000009">
    <property type="protein sequence ID" value="TCV18735.1"/>
    <property type="molecule type" value="Genomic_DNA"/>
</dbReference>
<keyword evidence="3" id="KW-0238">DNA-binding</keyword>
<dbReference type="GO" id="GO:0005524">
    <property type="term" value="F:ATP binding"/>
    <property type="evidence" value="ECO:0007669"/>
    <property type="project" value="UniProtKB-KW"/>
</dbReference>
<sequence>MSKVDDLQLLKDFLALFDTTLNADAQTHLQQILSTPLDSVEAIVERQHILQEIINSGLCSVYSYQKTDYSEVFYFLNLLDNQYFKETDYLTSLFQRRNNNRLIGHYIQLAYYFTEIEKILHACITIKKFPVTYQQDLRFIFNYIGAFQFRKYKKQLAKGTLNHAAIQFMNKLVLEKRKRGDTARFYSLLNRLEAYIAVAAGIKKMNFVFPHFGTKGFEIQGAYHPLLSNPVKNDINIQSGMLLLTGANMSGKSTFLKSFGIIVYLAHLGMAVPAGYSSLPFFEYITVHINHSDNIKNGLSHFMQEIVNMKEVLQKMKEGRRCFAIFDELYKGTNYEDALQISKWTLEGLRQHEGSFFLISTHLYALKDSFDHAEGISAFHLDCRVEDNIPQFTYKLREGWTNLKIGELLFKREGLSELLQTNYHYT</sequence>
<keyword evidence="6" id="KW-1185">Reference proteome</keyword>
<feature type="domain" description="DNA mismatch repair proteins mutS family" evidence="4">
    <location>
        <begin position="239"/>
        <end position="415"/>
    </location>
</feature>
<keyword evidence="1" id="KW-0547">Nucleotide-binding</keyword>
<dbReference type="GO" id="GO:0006298">
    <property type="term" value="P:mismatch repair"/>
    <property type="evidence" value="ECO:0007669"/>
    <property type="project" value="InterPro"/>
</dbReference>
<evidence type="ECO:0000313" key="5">
    <source>
        <dbReference type="EMBL" id="TCV18735.1"/>
    </source>
</evidence>
<dbReference type="RefSeq" id="WP_132777084.1">
    <property type="nucleotide sequence ID" value="NZ_SMBZ01000009.1"/>
</dbReference>
<dbReference type="Proteomes" id="UP000295197">
    <property type="component" value="Unassembled WGS sequence"/>
</dbReference>
<dbReference type="OrthoDB" id="1097361at2"/>
<dbReference type="InterPro" id="IPR000432">
    <property type="entry name" value="DNA_mismatch_repair_MutS_C"/>
</dbReference>
<dbReference type="GO" id="GO:0140664">
    <property type="term" value="F:ATP-dependent DNA damage sensor activity"/>
    <property type="evidence" value="ECO:0007669"/>
    <property type="project" value="InterPro"/>
</dbReference>
<dbReference type="SUPFAM" id="SSF52540">
    <property type="entry name" value="P-loop containing nucleoside triphosphate hydrolases"/>
    <property type="match status" value="1"/>
</dbReference>
<evidence type="ECO:0000256" key="1">
    <source>
        <dbReference type="ARBA" id="ARBA00022741"/>
    </source>
</evidence>
<organism evidence="5 6">
    <name type="scientific">Sphingobacterium alimentarium</name>
    <dbReference type="NCBI Taxonomy" id="797292"/>
    <lineage>
        <taxon>Bacteria</taxon>
        <taxon>Pseudomonadati</taxon>
        <taxon>Bacteroidota</taxon>
        <taxon>Sphingobacteriia</taxon>
        <taxon>Sphingobacteriales</taxon>
        <taxon>Sphingobacteriaceae</taxon>
        <taxon>Sphingobacterium</taxon>
    </lineage>
</organism>
<dbReference type="GO" id="GO:0005829">
    <property type="term" value="C:cytosol"/>
    <property type="evidence" value="ECO:0007669"/>
    <property type="project" value="TreeGrafter"/>
</dbReference>
<dbReference type="PANTHER" id="PTHR11361:SF99">
    <property type="entry name" value="DNA MISMATCH REPAIR PROTEIN"/>
    <property type="match status" value="1"/>
</dbReference>
<evidence type="ECO:0000313" key="6">
    <source>
        <dbReference type="Proteomes" id="UP000295197"/>
    </source>
</evidence>
<accession>A0A4R3VUW7</accession>
<name>A0A4R3VUW7_9SPHI</name>
<dbReference type="InterPro" id="IPR027417">
    <property type="entry name" value="P-loop_NTPase"/>
</dbReference>
<keyword evidence="2" id="KW-0067">ATP-binding</keyword>